<dbReference type="AlphaFoldDB" id="A0A5C5U1Q7"/>
<dbReference type="Pfam" id="PF05598">
    <property type="entry name" value="DUF772"/>
    <property type="match status" value="1"/>
</dbReference>
<organism evidence="2 4">
    <name type="scientific">Luteimonas marina</name>
    <dbReference type="NCBI Taxonomy" id="488485"/>
    <lineage>
        <taxon>Bacteria</taxon>
        <taxon>Pseudomonadati</taxon>
        <taxon>Pseudomonadota</taxon>
        <taxon>Gammaproteobacteria</taxon>
        <taxon>Lysobacterales</taxon>
        <taxon>Lysobacteraceae</taxon>
        <taxon>Luteimonas</taxon>
    </lineage>
</organism>
<keyword evidence="4" id="KW-1185">Reference proteome</keyword>
<dbReference type="EMBL" id="VOHK01000004">
    <property type="protein sequence ID" value="TWT20416.1"/>
    <property type="molecule type" value="Genomic_DNA"/>
</dbReference>
<name>A0A5C5U1Q7_9GAMM</name>
<feature type="domain" description="Transposase InsH N-terminal" evidence="1">
    <location>
        <begin position="16"/>
        <end position="78"/>
    </location>
</feature>
<evidence type="ECO:0000259" key="1">
    <source>
        <dbReference type="Pfam" id="PF05598"/>
    </source>
</evidence>
<evidence type="ECO:0000313" key="2">
    <source>
        <dbReference type="EMBL" id="TWT19435.1"/>
    </source>
</evidence>
<feature type="non-terminal residue" evidence="2">
    <location>
        <position position="79"/>
    </location>
</feature>
<dbReference type="Proteomes" id="UP000319980">
    <property type="component" value="Unassembled WGS sequence"/>
</dbReference>
<dbReference type="PANTHER" id="PTHR35604">
    <property type="entry name" value="TRANSPOSASE INSH FOR INSERTION SEQUENCE ELEMENT IS5A-RELATED"/>
    <property type="match status" value="1"/>
</dbReference>
<proteinExistence type="predicted"/>
<evidence type="ECO:0000313" key="3">
    <source>
        <dbReference type="EMBL" id="TWT20416.1"/>
    </source>
</evidence>
<reference evidence="2 4" key="1">
    <citation type="journal article" date="2008" name="Int. J. Syst. Evol. Microbiol.">
        <title>Luteimonas marina sp. nov., isolated from seawater.</title>
        <authorList>
            <person name="Baik K.S."/>
            <person name="Park S.C."/>
            <person name="Kim M.S."/>
            <person name="Kim E.M."/>
            <person name="Park C."/>
            <person name="Chun J."/>
            <person name="Seong C.N."/>
        </authorList>
    </citation>
    <scope>NUCLEOTIDE SEQUENCE [LARGE SCALE GENOMIC DNA]</scope>
    <source>
        <strain evidence="2 4">FR1330</strain>
    </source>
</reference>
<protein>
    <submittedName>
        <fullName evidence="2">Transposase</fullName>
    </submittedName>
</protein>
<accession>A0A5C5U1Q7</accession>
<dbReference type="EMBL" id="VOHK01000005">
    <property type="protein sequence ID" value="TWT19435.1"/>
    <property type="molecule type" value="Genomic_DNA"/>
</dbReference>
<dbReference type="RefSeq" id="WP_146388150.1">
    <property type="nucleotide sequence ID" value="NZ_VOHK01000004.1"/>
</dbReference>
<evidence type="ECO:0000313" key="4">
    <source>
        <dbReference type="Proteomes" id="UP000319980"/>
    </source>
</evidence>
<reference evidence="2" key="2">
    <citation type="submission" date="2019-07" db="EMBL/GenBank/DDBJ databases">
        <authorList>
            <person name="Zhou J."/>
        </authorList>
    </citation>
    <scope>NUCLEOTIDE SEQUENCE</scope>
    <source>
        <strain evidence="2">FR1330</strain>
    </source>
</reference>
<dbReference type="InterPro" id="IPR008490">
    <property type="entry name" value="Transposase_InsH_N"/>
</dbReference>
<sequence length="79" mass="9229">MQLSFGDAEHTGKRKKTRREVFLAEMEQVVPWNALLALIAPHYPKMGQRGRQPYPLATMLRIHFLQQWYSLSDPGMEET</sequence>
<gene>
    <name evidence="3" type="ORF">FQY83_11695</name>
    <name evidence="2" type="ORF">FQY83_11700</name>
</gene>
<dbReference type="PANTHER" id="PTHR35604:SF2">
    <property type="entry name" value="TRANSPOSASE INSH FOR INSERTION SEQUENCE ELEMENT IS5A-RELATED"/>
    <property type="match status" value="1"/>
</dbReference>
<comment type="caution">
    <text evidence="2">The sequence shown here is derived from an EMBL/GenBank/DDBJ whole genome shotgun (WGS) entry which is preliminary data.</text>
</comment>